<dbReference type="SMART" id="SM00382">
    <property type="entry name" value="AAA"/>
    <property type="match status" value="1"/>
</dbReference>
<dbReference type="InterPro" id="IPR003593">
    <property type="entry name" value="AAA+_ATPase"/>
</dbReference>
<dbReference type="InterPro" id="IPR050166">
    <property type="entry name" value="ABC_transporter_ATP-bind"/>
</dbReference>
<evidence type="ECO:0000313" key="7">
    <source>
        <dbReference type="Proteomes" id="UP000515561"/>
    </source>
</evidence>
<keyword evidence="3 6" id="KW-0067">ATP-binding</keyword>
<evidence type="ECO:0000259" key="5">
    <source>
        <dbReference type="PROSITE" id="PS50893"/>
    </source>
</evidence>
<dbReference type="Pfam" id="PF00005">
    <property type="entry name" value="ABC_tran"/>
    <property type="match status" value="1"/>
</dbReference>
<dbReference type="PROSITE" id="PS00211">
    <property type="entry name" value="ABC_TRANSPORTER_1"/>
    <property type="match status" value="1"/>
</dbReference>
<sequence length="256" mass="28740">MDNNIEIKLGNVGMIYQADSNEVTALTGVSLNIQKGEFISLLGPSGCGKTTLLRIVADLLKSTSGEVLIEGNTPETARLDRKYGMVFQSPVLYQWRTVRKNIELPLELMKVKKEDRRARAEKMLELVGLSKFADHYPHQLSGGMQQRVGIARALAIRPEILLMDEPFSALDEFTREKLHEDLLRIWSKTNKTVIFVTHNIAEAVFLSDRVCVLSPHPGRLSAVVDINLSRPRTQDIKDSHEFTALVSKVRNSFEGV</sequence>
<dbReference type="InterPro" id="IPR003439">
    <property type="entry name" value="ABC_transporter-like_ATP-bd"/>
</dbReference>
<keyword evidence="1" id="KW-0813">Transport</keyword>
<evidence type="ECO:0000256" key="1">
    <source>
        <dbReference type="ARBA" id="ARBA00022448"/>
    </source>
</evidence>
<dbReference type="EC" id="7.6.2.9" evidence="4"/>
<dbReference type="EMBL" id="AP023367">
    <property type="protein sequence ID" value="BCJ94468.1"/>
    <property type="molecule type" value="Genomic_DNA"/>
</dbReference>
<organism evidence="6 7">
    <name type="scientific">Anaerocolumna cellulosilytica</name>
    <dbReference type="NCBI Taxonomy" id="433286"/>
    <lineage>
        <taxon>Bacteria</taxon>
        <taxon>Bacillati</taxon>
        <taxon>Bacillota</taxon>
        <taxon>Clostridia</taxon>
        <taxon>Lachnospirales</taxon>
        <taxon>Lachnospiraceae</taxon>
        <taxon>Anaerocolumna</taxon>
    </lineage>
</organism>
<dbReference type="KEGG" id="acel:acsn021_20370"/>
<dbReference type="InterPro" id="IPR017871">
    <property type="entry name" value="ABC_transporter-like_CS"/>
</dbReference>
<evidence type="ECO:0000256" key="2">
    <source>
        <dbReference type="ARBA" id="ARBA00022741"/>
    </source>
</evidence>
<dbReference type="FunFam" id="3.40.50.300:FF:000425">
    <property type="entry name" value="Probable ABC transporter, ATP-binding subunit"/>
    <property type="match status" value="1"/>
</dbReference>
<dbReference type="InterPro" id="IPR027417">
    <property type="entry name" value="P-loop_NTPase"/>
</dbReference>
<protein>
    <recommendedName>
        <fullName evidence="4">ABC-type quaternary amine transporter</fullName>
        <ecNumber evidence="4">7.6.2.9</ecNumber>
    </recommendedName>
</protein>
<evidence type="ECO:0000256" key="4">
    <source>
        <dbReference type="ARBA" id="ARBA00066388"/>
    </source>
</evidence>
<dbReference type="Proteomes" id="UP000515561">
    <property type="component" value="Chromosome"/>
</dbReference>
<feature type="domain" description="ABC transporter" evidence="5">
    <location>
        <begin position="7"/>
        <end position="240"/>
    </location>
</feature>
<name>A0A6S6R611_9FIRM</name>
<dbReference type="GO" id="GO:0005524">
    <property type="term" value="F:ATP binding"/>
    <property type="evidence" value="ECO:0007669"/>
    <property type="project" value="UniProtKB-KW"/>
</dbReference>
<evidence type="ECO:0000256" key="3">
    <source>
        <dbReference type="ARBA" id="ARBA00022840"/>
    </source>
</evidence>
<reference evidence="6 7" key="1">
    <citation type="journal article" date="2016" name="Int. J. Syst. Evol. Microbiol.">
        <title>Descriptions of Anaerotaenia torta gen. nov., sp. nov. and Anaerocolumna cellulosilytica gen. nov., sp. nov. isolated from a methanogenic reactor of cattle waste.</title>
        <authorList>
            <person name="Uek A."/>
            <person name="Ohtaki Y."/>
            <person name="Kaku N."/>
            <person name="Ueki K."/>
        </authorList>
    </citation>
    <scope>NUCLEOTIDE SEQUENCE [LARGE SCALE GENOMIC DNA]</scope>
    <source>
        <strain evidence="6 7">SN021</strain>
    </source>
</reference>
<dbReference type="SUPFAM" id="SSF52540">
    <property type="entry name" value="P-loop containing nucleoside triphosphate hydrolases"/>
    <property type="match status" value="1"/>
</dbReference>
<gene>
    <name evidence="6" type="ORF">acsn021_20370</name>
</gene>
<dbReference type="Gene3D" id="3.40.50.300">
    <property type="entry name" value="P-loop containing nucleotide triphosphate hydrolases"/>
    <property type="match status" value="1"/>
</dbReference>
<keyword evidence="2" id="KW-0547">Nucleotide-binding</keyword>
<dbReference type="GO" id="GO:0016887">
    <property type="term" value="F:ATP hydrolysis activity"/>
    <property type="evidence" value="ECO:0007669"/>
    <property type="project" value="InterPro"/>
</dbReference>
<keyword evidence="6" id="KW-0449">Lipoprotein</keyword>
<dbReference type="CDD" id="cd03293">
    <property type="entry name" value="ABC_NrtD_SsuB_transporters"/>
    <property type="match status" value="1"/>
</dbReference>
<dbReference type="PANTHER" id="PTHR42788">
    <property type="entry name" value="TAURINE IMPORT ATP-BINDING PROTEIN-RELATED"/>
    <property type="match status" value="1"/>
</dbReference>
<dbReference type="PROSITE" id="PS50893">
    <property type="entry name" value="ABC_TRANSPORTER_2"/>
    <property type="match status" value="1"/>
</dbReference>
<dbReference type="AlphaFoldDB" id="A0A6S6R611"/>
<keyword evidence="7" id="KW-1185">Reference proteome</keyword>
<evidence type="ECO:0000313" key="6">
    <source>
        <dbReference type="EMBL" id="BCJ94468.1"/>
    </source>
</evidence>
<proteinExistence type="predicted"/>
<dbReference type="RefSeq" id="WP_184093301.1">
    <property type="nucleotide sequence ID" value="NZ_AP023367.1"/>
</dbReference>
<dbReference type="PANTHER" id="PTHR42788:SF20">
    <property type="entry name" value="ABC TRANSPORTER ATP-BINDING PROTEIN"/>
    <property type="match status" value="1"/>
</dbReference>
<dbReference type="GO" id="GO:0015418">
    <property type="term" value="F:ABC-type quaternary ammonium compound transporting activity"/>
    <property type="evidence" value="ECO:0007669"/>
    <property type="project" value="UniProtKB-EC"/>
</dbReference>
<accession>A0A6S6R611</accession>